<sequence>MAANASYVGDGSDQEQVHYVNNQNYIYRPNNLPTHYHPGLCNHENFSYGNPRNALQLSSGFQQPIAEKKP</sequence>
<proteinExistence type="predicted"/>
<organism evidence="1 2">
    <name type="scientific">Ficus carica</name>
    <name type="common">Common fig</name>
    <dbReference type="NCBI Taxonomy" id="3494"/>
    <lineage>
        <taxon>Eukaryota</taxon>
        <taxon>Viridiplantae</taxon>
        <taxon>Streptophyta</taxon>
        <taxon>Embryophyta</taxon>
        <taxon>Tracheophyta</taxon>
        <taxon>Spermatophyta</taxon>
        <taxon>Magnoliopsida</taxon>
        <taxon>eudicotyledons</taxon>
        <taxon>Gunneridae</taxon>
        <taxon>Pentapetalae</taxon>
        <taxon>rosids</taxon>
        <taxon>fabids</taxon>
        <taxon>Rosales</taxon>
        <taxon>Moraceae</taxon>
        <taxon>Ficeae</taxon>
        <taxon>Ficus</taxon>
    </lineage>
</organism>
<gene>
    <name evidence="1" type="ORF">TIFTF001_029775</name>
</gene>
<dbReference type="Proteomes" id="UP001187192">
    <property type="component" value="Unassembled WGS sequence"/>
</dbReference>
<dbReference type="EMBL" id="BTGU01000101">
    <property type="protein sequence ID" value="GMN60696.1"/>
    <property type="molecule type" value="Genomic_DNA"/>
</dbReference>
<dbReference type="AlphaFoldDB" id="A0AA88J3U4"/>
<reference evidence="1" key="1">
    <citation type="submission" date="2023-07" db="EMBL/GenBank/DDBJ databases">
        <title>draft genome sequence of fig (Ficus carica).</title>
        <authorList>
            <person name="Takahashi T."/>
            <person name="Nishimura K."/>
        </authorList>
    </citation>
    <scope>NUCLEOTIDE SEQUENCE</scope>
</reference>
<keyword evidence="2" id="KW-1185">Reference proteome</keyword>
<accession>A0AA88J3U4</accession>
<protein>
    <submittedName>
        <fullName evidence="1">Uncharacterized protein</fullName>
    </submittedName>
</protein>
<comment type="caution">
    <text evidence="1">The sequence shown here is derived from an EMBL/GenBank/DDBJ whole genome shotgun (WGS) entry which is preliminary data.</text>
</comment>
<evidence type="ECO:0000313" key="2">
    <source>
        <dbReference type="Proteomes" id="UP001187192"/>
    </source>
</evidence>
<evidence type="ECO:0000313" key="1">
    <source>
        <dbReference type="EMBL" id="GMN60696.1"/>
    </source>
</evidence>
<name>A0AA88J3U4_FICCA</name>